<dbReference type="InterPro" id="IPR047121">
    <property type="entry name" value="YjiB-like"/>
</dbReference>
<dbReference type="STRING" id="97972.A0A2V1DG53"/>
<dbReference type="PANTHER" id="PTHR36448">
    <property type="entry name" value="BLR7373 PROTEIN"/>
    <property type="match status" value="1"/>
</dbReference>
<dbReference type="Proteomes" id="UP000244855">
    <property type="component" value="Unassembled WGS sequence"/>
</dbReference>
<reference evidence="1 2" key="1">
    <citation type="journal article" date="2018" name="Sci. Rep.">
        <title>Comparative genomics provides insights into the lifestyle and reveals functional heterogeneity of dark septate endophytic fungi.</title>
        <authorList>
            <person name="Knapp D.G."/>
            <person name="Nemeth J.B."/>
            <person name="Barry K."/>
            <person name="Hainaut M."/>
            <person name="Henrissat B."/>
            <person name="Johnson J."/>
            <person name="Kuo A."/>
            <person name="Lim J.H.P."/>
            <person name="Lipzen A."/>
            <person name="Nolan M."/>
            <person name="Ohm R.A."/>
            <person name="Tamas L."/>
            <person name="Grigoriev I.V."/>
            <person name="Spatafora J.W."/>
            <person name="Nagy L.G."/>
            <person name="Kovacs G.M."/>
        </authorList>
    </citation>
    <scope>NUCLEOTIDE SEQUENCE [LARGE SCALE GENOMIC DNA]</scope>
    <source>
        <strain evidence="1 2">DSE2036</strain>
    </source>
</reference>
<name>A0A2V1DG53_9PLEO</name>
<dbReference type="OrthoDB" id="2589563at2759"/>
<evidence type="ECO:0000313" key="2">
    <source>
        <dbReference type="Proteomes" id="UP000244855"/>
    </source>
</evidence>
<dbReference type="InterPro" id="IPR014710">
    <property type="entry name" value="RmlC-like_jellyroll"/>
</dbReference>
<evidence type="ECO:0000313" key="1">
    <source>
        <dbReference type="EMBL" id="PVH97127.1"/>
    </source>
</evidence>
<proteinExistence type="predicted"/>
<keyword evidence="2" id="KW-1185">Reference proteome</keyword>
<dbReference type="InterPro" id="IPR011051">
    <property type="entry name" value="RmlC_Cupin_sf"/>
</dbReference>
<dbReference type="CDD" id="cd02219">
    <property type="entry name" value="cupin_YjlB-like"/>
    <property type="match status" value="1"/>
</dbReference>
<accession>A0A2V1DG53</accession>
<dbReference type="PANTHER" id="PTHR36448:SF3">
    <property type="entry name" value="CUPIN TYPE-2 DOMAIN-CONTAINING PROTEIN"/>
    <property type="match status" value="1"/>
</dbReference>
<dbReference type="PIRSF" id="PIRSF019307">
    <property type="entry name" value="UCP019307"/>
    <property type="match status" value="1"/>
</dbReference>
<gene>
    <name evidence="1" type="ORF">DM02DRAFT_91746</name>
</gene>
<dbReference type="Gene3D" id="2.60.120.10">
    <property type="entry name" value="Jelly Rolls"/>
    <property type="match status" value="1"/>
</dbReference>
<organism evidence="1 2">
    <name type="scientific">Periconia macrospinosa</name>
    <dbReference type="NCBI Taxonomy" id="97972"/>
    <lineage>
        <taxon>Eukaryota</taxon>
        <taxon>Fungi</taxon>
        <taxon>Dikarya</taxon>
        <taxon>Ascomycota</taxon>
        <taxon>Pezizomycotina</taxon>
        <taxon>Dothideomycetes</taxon>
        <taxon>Pleosporomycetidae</taxon>
        <taxon>Pleosporales</taxon>
        <taxon>Massarineae</taxon>
        <taxon>Periconiaceae</taxon>
        <taxon>Periconia</taxon>
    </lineage>
</organism>
<dbReference type="AlphaFoldDB" id="A0A2V1DG53"/>
<dbReference type="EMBL" id="KZ805445">
    <property type="protein sequence ID" value="PVH97127.1"/>
    <property type="molecule type" value="Genomic_DNA"/>
</dbReference>
<dbReference type="InterPro" id="IPR014500">
    <property type="entry name" value="UCP019307_cupin"/>
</dbReference>
<protein>
    <submittedName>
        <fullName evidence="1">Uncharacterized protein</fullName>
    </submittedName>
</protein>
<dbReference type="SUPFAM" id="SSF51182">
    <property type="entry name" value="RmlC-like cupins"/>
    <property type="match status" value="1"/>
</dbReference>
<sequence>MPPLSLTPLPTLRLSAHLIPSHDHLPNTTPHSHPLLIYHSAFHAPSQNPPTNNDLASKIEAHLTSNALTPQWRHTMYTRTHYHSTTHEVLCVYRGAARLLFGGETNPARVEVEVGVGDCVVVPAGVGHRLLEDFQNKDEGGGGEPFGMVGAYPDGCEWDMCYGGEAETEERERVGTVKWFERDVLYGADGPCLWGWERLKEVAAKGRE</sequence>